<name>A0A511N651_DEIC1</name>
<dbReference type="SUPFAM" id="SSF46785">
    <property type="entry name" value="Winged helix' DNA-binding domain"/>
    <property type="match status" value="1"/>
</dbReference>
<dbReference type="CDD" id="cd19925">
    <property type="entry name" value="REC_citrate_TCS"/>
    <property type="match status" value="1"/>
</dbReference>
<dbReference type="Pfam" id="PF00072">
    <property type="entry name" value="Response_reg"/>
    <property type="match status" value="1"/>
</dbReference>
<keyword evidence="7 9" id="KW-0010">Activator</keyword>
<evidence type="ECO:0000256" key="3">
    <source>
        <dbReference type="ARBA" id="ARBA00022553"/>
    </source>
</evidence>
<keyword evidence="3 10" id="KW-0597">Phosphoprotein</keyword>
<dbReference type="GO" id="GO:0005737">
    <property type="term" value="C:cytoplasm"/>
    <property type="evidence" value="ECO:0007669"/>
    <property type="project" value="UniProtKB-SubCell"/>
</dbReference>
<dbReference type="EMBL" id="BJXB01000020">
    <property type="protein sequence ID" value="GEM48325.1"/>
    <property type="molecule type" value="Genomic_DNA"/>
</dbReference>
<evidence type="ECO:0000256" key="7">
    <source>
        <dbReference type="ARBA" id="ARBA00023159"/>
    </source>
</evidence>
<reference evidence="12 13" key="1">
    <citation type="submission" date="2019-07" db="EMBL/GenBank/DDBJ databases">
        <title>Whole genome shotgun sequence of Deinococcus cellulosilyticus NBRC 106333.</title>
        <authorList>
            <person name="Hosoyama A."/>
            <person name="Uohara A."/>
            <person name="Ohji S."/>
            <person name="Ichikawa N."/>
        </authorList>
    </citation>
    <scope>NUCLEOTIDE SEQUENCE [LARGE SCALE GENOMIC DNA]</scope>
    <source>
        <strain evidence="12 13">NBRC 106333</strain>
    </source>
</reference>
<dbReference type="SUPFAM" id="SSF52172">
    <property type="entry name" value="CheY-like"/>
    <property type="match status" value="1"/>
</dbReference>
<keyword evidence="2 9" id="KW-0963">Cytoplasm</keyword>
<sequence>MGDIHVLLIEDDPWVAEVNRQLIESLPPFKVVGVADTLQEARRLTLELRPHLMVVDVYLPDGSGLEWVHHLRSEGSVLDIIMITAANDVSSIQMALRDGVLDYLIKPFEKSRLHDALNRYLSRRNVYAGSNTFTQARLDRLLRHDPQVHLPKGIEQVTLDQIQNLLTEAGKPLTAEEIGGQLGISRVTAWRYLEYLVERGWAAVEALYKGSGRPQKSYARKQASSP</sequence>
<evidence type="ECO:0000256" key="9">
    <source>
        <dbReference type="PIRNR" id="PIRNR006171"/>
    </source>
</evidence>
<organism evidence="12 13">
    <name type="scientific">Deinococcus cellulosilyticus (strain DSM 18568 / NBRC 106333 / KACC 11606 / 5516J-15)</name>
    <dbReference type="NCBI Taxonomy" id="1223518"/>
    <lineage>
        <taxon>Bacteria</taxon>
        <taxon>Thermotogati</taxon>
        <taxon>Deinococcota</taxon>
        <taxon>Deinococci</taxon>
        <taxon>Deinococcales</taxon>
        <taxon>Deinococcaceae</taxon>
        <taxon>Deinococcus</taxon>
    </lineage>
</organism>
<accession>A0A511N651</accession>
<dbReference type="GO" id="GO:0003700">
    <property type="term" value="F:DNA-binding transcription factor activity"/>
    <property type="evidence" value="ECO:0007669"/>
    <property type="project" value="InterPro"/>
</dbReference>
<dbReference type="PANTHER" id="PTHR45526:SF1">
    <property type="entry name" value="TRANSCRIPTIONAL REGULATORY PROTEIN DCUR-RELATED"/>
    <property type="match status" value="1"/>
</dbReference>
<evidence type="ECO:0000256" key="1">
    <source>
        <dbReference type="ARBA" id="ARBA00004496"/>
    </source>
</evidence>
<keyword evidence="13" id="KW-1185">Reference proteome</keyword>
<feature type="domain" description="Response regulatory" evidence="11">
    <location>
        <begin position="5"/>
        <end position="121"/>
    </location>
</feature>
<evidence type="ECO:0000256" key="10">
    <source>
        <dbReference type="PROSITE-ProRule" id="PRU00169"/>
    </source>
</evidence>
<keyword evidence="6 9" id="KW-0238">DNA-binding</keyword>
<keyword evidence="8 9" id="KW-0804">Transcription</keyword>
<comment type="caution">
    <text evidence="12">The sequence shown here is derived from an EMBL/GenBank/DDBJ whole genome shotgun (WGS) entry which is preliminary data.</text>
</comment>
<keyword evidence="5 9" id="KW-0805">Transcription regulation</keyword>
<dbReference type="PIRSF" id="PIRSF006171">
    <property type="entry name" value="RR_citrat_malat"/>
    <property type="match status" value="1"/>
</dbReference>
<evidence type="ECO:0000256" key="6">
    <source>
        <dbReference type="ARBA" id="ARBA00023125"/>
    </source>
</evidence>
<dbReference type="InterPro" id="IPR001789">
    <property type="entry name" value="Sig_transdc_resp-reg_receiver"/>
</dbReference>
<dbReference type="AlphaFoldDB" id="A0A511N651"/>
<dbReference type="InterPro" id="IPR036388">
    <property type="entry name" value="WH-like_DNA-bd_sf"/>
</dbReference>
<dbReference type="InterPro" id="IPR011006">
    <property type="entry name" value="CheY-like_superfamily"/>
</dbReference>
<dbReference type="RefSeq" id="WP_146887321.1">
    <property type="nucleotide sequence ID" value="NZ_BJXB01000020.1"/>
</dbReference>
<evidence type="ECO:0000256" key="2">
    <source>
        <dbReference type="ARBA" id="ARBA00022490"/>
    </source>
</evidence>
<dbReference type="GO" id="GO:0000156">
    <property type="term" value="F:phosphorelay response regulator activity"/>
    <property type="evidence" value="ECO:0007669"/>
    <property type="project" value="TreeGrafter"/>
</dbReference>
<dbReference type="PANTHER" id="PTHR45526">
    <property type="entry name" value="TRANSCRIPTIONAL REGULATORY PROTEIN DPIA"/>
    <property type="match status" value="1"/>
</dbReference>
<evidence type="ECO:0000259" key="11">
    <source>
        <dbReference type="PROSITE" id="PS50110"/>
    </source>
</evidence>
<feature type="modified residue" description="4-aspartylphosphate" evidence="10">
    <location>
        <position position="56"/>
    </location>
</feature>
<comment type="subcellular location">
    <subcellularLocation>
        <location evidence="1 9">Cytoplasm</location>
    </subcellularLocation>
</comment>
<dbReference type="Pfam" id="PF20714">
    <property type="entry name" value="HTH_64"/>
    <property type="match status" value="1"/>
</dbReference>
<protein>
    <recommendedName>
        <fullName evidence="9">Transcriptional regulatory protein</fullName>
    </recommendedName>
</protein>
<dbReference type="PROSITE" id="PS50110">
    <property type="entry name" value="RESPONSE_REGULATORY"/>
    <property type="match status" value="1"/>
</dbReference>
<dbReference type="SMART" id="SM00448">
    <property type="entry name" value="REC"/>
    <property type="match status" value="1"/>
</dbReference>
<dbReference type="OrthoDB" id="9759232at2"/>
<evidence type="ECO:0000256" key="8">
    <source>
        <dbReference type="ARBA" id="ARBA00023163"/>
    </source>
</evidence>
<dbReference type="Proteomes" id="UP000321306">
    <property type="component" value="Unassembled WGS sequence"/>
</dbReference>
<dbReference type="InterPro" id="IPR051271">
    <property type="entry name" value="2C-system_Tx_regulators"/>
</dbReference>
<dbReference type="InterPro" id="IPR048714">
    <property type="entry name" value="DpiA-like_HTH"/>
</dbReference>
<dbReference type="InterPro" id="IPR024187">
    <property type="entry name" value="Sig_transdc_resp-reg_cit/mal"/>
</dbReference>
<dbReference type="Gene3D" id="1.10.10.10">
    <property type="entry name" value="Winged helix-like DNA-binding domain superfamily/Winged helix DNA-binding domain"/>
    <property type="match status" value="1"/>
</dbReference>
<dbReference type="GO" id="GO:0003677">
    <property type="term" value="F:DNA binding"/>
    <property type="evidence" value="ECO:0007669"/>
    <property type="project" value="UniProtKB-KW"/>
</dbReference>
<keyword evidence="4 9" id="KW-0902">Two-component regulatory system</keyword>
<evidence type="ECO:0000313" key="13">
    <source>
        <dbReference type="Proteomes" id="UP000321306"/>
    </source>
</evidence>
<dbReference type="InterPro" id="IPR036390">
    <property type="entry name" value="WH_DNA-bd_sf"/>
</dbReference>
<gene>
    <name evidence="12" type="ORF">DC3_39600</name>
</gene>
<evidence type="ECO:0000256" key="5">
    <source>
        <dbReference type="ARBA" id="ARBA00023015"/>
    </source>
</evidence>
<evidence type="ECO:0000256" key="4">
    <source>
        <dbReference type="ARBA" id="ARBA00023012"/>
    </source>
</evidence>
<dbReference type="Gene3D" id="3.40.50.2300">
    <property type="match status" value="1"/>
</dbReference>
<proteinExistence type="predicted"/>
<evidence type="ECO:0000313" key="12">
    <source>
        <dbReference type="EMBL" id="GEM48325.1"/>
    </source>
</evidence>